<feature type="transmembrane region" description="Helical" evidence="6">
    <location>
        <begin position="339"/>
        <end position="358"/>
    </location>
</feature>
<keyword evidence="3 6" id="KW-0812">Transmembrane</keyword>
<feature type="transmembrane region" description="Helical" evidence="6">
    <location>
        <begin position="219"/>
        <end position="242"/>
    </location>
</feature>
<dbReference type="InterPro" id="IPR004477">
    <property type="entry name" value="ComEC_N"/>
</dbReference>
<evidence type="ECO:0000256" key="4">
    <source>
        <dbReference type="ARBA" id="ARBA00022989"/>
    </source>
</evidence>
<accession>A0A178TFV6</accession>
<proteinExistence type="predicted"/>
<dbReference type="NCBIfam" id="TIGR00360">
    <property type="entry name" value="ComEC_N-term"/>
    <property type="match status" value="1"/>
</dbReference>
<dbReference type="CDD" id="cd07731">
    <property type="entry name" value="ComA-like_MBL-fold"/>
    <property type="match status" value="1"/>
</dbReference>
<feature type="transmembrane region" description="Helical" evidence="6">
    <location>
        <begin position="364"/>
        <end position="384"/>
    </location>
</feature>
<sequence>MAMAAILAVLSMLTKSTVCFVLSFVYSFFLLWRKRALFFACMCCYLFFSLWSKWVDAHNVTKLSGNETTFFVRFIAPIYIDGDRVKTVVQWQNERLQLIYRLRTEEEKRQWDELQIGTTCSLQGMLERPSLPTNPYAFNYRRYLFHQRIHWIVRPTSLERCMRANITWMERLQTIRQDGIRYIQHHFPNDVSAFMQALIYGERSDIEPTVLASYQKLGLIHLLAISGLHMTLLVGGCFYLFIRLGITRERATMILLGCIPLYVILAGAAPSVMRAAIMTSCFFLASSRLRTIDSLSIACLVLLAKDPYTMFHLGFQLSFLVCFALIICSSFIQNQRSVIRQLFATSFIAQMSTLPLLLYHFYEVSLLSIPLNVIFVPLYSFIILPLSFVALFVHICIPFLSPLIIYGLAAVIAHSNELVTSLSDTLMLTLGRPPALLIVAYVLSICLLFLSFEQQKRAHLFRFSFIFVIIIHFISPFFRPSGEVVMLDVGQGDSIYIELPYRKAIYIIDTGGTMSFADELWKKRKQSFRVGEDVLVPFLKAKGVRTIDALIATHGDFDHIGDAGDVFEAVRVRKLMVGMQQQRNDLEQTLIEQASKKGARVQIVKSGDRWAVGKAQFYILSPFGNEETTNDGSIVLYAWMGGAYWLFTGDLEEKGEQQIMRTYPSLPVDILKVGHHGSKTSTSEPFLQHIRPKVALISAGRRNRYGHPHREVIERLRHDHVRIFRTDEHGAVVIRFHKRISTIQTFLP</sequence>
<dbReference type="EMBL" id="LUCQ01000073">
    <property type="protein sequence ID" value="OAO80260.1"/>
    <property type="molecule type" value="Genomic_DNA"/>
</dbReference>
<evidence type="ECO:0000313" key="9">
    <source>
        <dbReference type="Proteomes" id="UP000078336"/>
    </source>
</evidence>
<dbReference type="Pfam" id="PF00753">
    <property type="entry name" value="Lactamase_B"/>
    <property type="match status" value="1"/>
</dbReference>
<dbReference type="Pfam" id="PF13567">
    <property type="entry name" value="DUF4131"/>
    <property type="match status" value="1"/>
</dbReference>
<dbReference type="SUPFAM" id="SSF56281">
    <property type="entry name" value="Metallo-hydrolase/oxidoreductase"/>
    <property type="match status" value="1"/>
</dbReference>
<keyword evidence="2" id="KW-1003">Cell membrane</keyword>
<keyword evidence="4 6" id="KW-1133">Transmembrane helix</keyword>
<feature type="domain" description="Metallo-beta-lactamase" evidence="7">
    <location>
        <begin position="491"/>
        <end position="701"/>
    </location>
</feature>
<evidence type="ECO:0000256" key="2">
    <source>
        <dbReference type="ARBA" id="ARBA00022475"/>
    </source>
</evidence>
<dbReference type="AlphaFoldDB" id="A0A178TFV6"/>
<dbReference type="GO" id="GO:0005886">
    <property type="term" value="C:plasma membrane"/>
    <property type="evidence" value="ECO:0007669"/>
    <property type="project" value="UniProtKB-SubCell"/>
</dbReference>
<feature type="transmembrane region" description="Helical" evidence="6">
    <location>
        <begin position="6"/>
        <end position="29"/>
    </location>
</feature>
<evidence type="ECO:0000256" key="3">
    <source>
        <dbReference type="ARBA" id="ARBA00022692"/>
    </source>
</evidence>
<evidence type="ECO:0000259" key="7">
    <source>
        <dbReference type="SMART" id="SM00849"/>
    </source>
</evidence>
<evidence type="ECO:0000313" key="8">
    <source>
        <dbReference type="EMBL" id="OAO80260.1"/>
    </source>
</evidence>
<feature type="transmembrane region" description="Helical" evidence="6">
    <location>
        <begin position="310"/>
        <end position="332"/>
    </location>
</feature>
<dbReference type="GO" id="GO:0030420">
    <property type="term" value="P:establishment of competence for transformation"/>
    <property type="evidence" value="ECO:0007669"/>
    <property type="project" value="InterPro"/>
</dbReference>
<dbReference type="Pfam" id="PF03772">
    <property type="entry name" value="Competence"/>
    <property type="match status" value="1"/>
</dbReference>
<protein>
    <submittedName>
        <fullName evidence="8">Late competence protein ComEC DNA transport</fullName>
    </submittedName>
</protein>
<dbReference type="PANTHER" id="PTHR30619:SF1">
    <property type="entry name" value="RECOMBINATION PROTEIN 2"/>
    <property type="match status" value="1"/>
</dbReference>
<feature type="transmembrane region" description="Helical" evidence="6">
    <location>
        <begin position="433"/>
        <end position="452"/>
    </location>
</feature>
<keyword evidence="5 6" id="KW-0472">Membrane</keyword>
<dbReference type="InterPro" id="IPR036866">
    <property type="entry name" value="RibonucZ/Hydroxyglut_hydro"/>
</dbReference>
<keyword evidence="9" id="KW-1185">Reference proteome</keyword>
<dbReference type="SMART" id="SM00849">
    <property type="entry name" value="Lactamase_B"/>
    <property type="match status" value="1"/>
</dbReference>
<comment type="subcellular location">
    <subcellularLocation>
        <location evidence="1">Cell membrane</location>
        <topology evidence="1">Multi-pass membrane protein</topology>
    </subcellularLocation>
</comment>
<name>A0A178TFV6_9BACL</name>
<evidence type="ECO:0000256" key="6">
    <source>
        <dbReference type="SAM" id="Phobius"/>
    </source>
</evidence>
<dbReference type="InterPro" id="IPR001279">
    <property type="entry name" value="Metallo-B-lactamas"/>
</dbReference>
<evidence type="ECO:0000256" key="5">
    <source>
        <dbReference type="ARBA" id="ARBA00023136"/>
    </source>
</evidence>
<dbReference type="InterPro" id="IPR035681">
    <property type="entry name" value="ComA-like_MBL"/>
</dbReference>
<dbReference type="InterPro" id="IPR052159">
    <property type="entry name" value="Competence_DNA_uptake"/>
</dbReference>
<organism evidence="8 9">
    <name type="scientific">Anoxybacillus flavithermus</name>
    <dbReference type="NCBI Taxonomy" id="33934"/>
    <lineage>
        <taxon>Bacteria</taxon>
        <taxon>Bacillati</taxon>
        <taxon>Bacillota</taxon>
        <taxon>Bacilli</taxon>
        <taxon>Bacillales</taxon>
        <taxon>Anoxybacillaceae</taxon>
        <taxon>Anoxybacillus</taxon>
    </lineage>
</organism>
<comment type="caution">
    <text evidence="8">The sequence shown here is derived from an EMBL/GenBank/DDBJ whole genome shotgun (WGS) entry which is preliminary data.</text>
</comment>
<dbReference type="PANTHER" id="PTHR30619">
    <property type="entry name" value="DNA INTERNALIZATION/COMPETENCE PROTEIN COMEC/REC2"/>
    <property type="match status" value="1"/>
</dbReference>
<dbReference type="Proteomes" id="UP000078336">
    <property type="component" value="Unassembled WGS sequence"/>
</dbReference>
<feature type="transmembrane region" description="Helical" evidence="6">
    <location>
        <begin position="459"/>
        <end position="478"/>
    </location>
</feature>
<feature type="transmembrane region" description="Helical" evidence="6">
    <location>
        <begin position="391"/>
        <end position="413"/>
    </location>
</feature>
<gene>
    <name evidence="8" type="ORF">TAF16_1167</name>
</gene>
<dbReference type="InterPro" id="IPR025405">
    <property type="entry name" value="DUF4131"/>
</dbReference>
<reference evidence="8 9" key="1">
    <citation type="submission" date="2016-03" db="EMBL/GenBank/DDBJ databases">
        <title>Spore heat resistance.</title>
        <authorList>
            <person name="Boekhorst J."/>
            <person name="Berendsen E.M."/>
            <person name="Wells-Bennik M.H."/>
            <person name="Kuipers O.P."/>
        </authorList>
    </citation>
    <scope>NUCLEOTIDE SEQUENCE [LARGE SCALE GENOMIC DNA]</scope>
    <source>
        <strain evidence="8 9">AF16</strain>
    </source>
</reference>
<dbReference type="InterPro" id="IPR004797">
    <property type="entry name" value="Competence_ComEC/Rec2"/>
</dbReference>
<dbReference type="Gene3D" id="3.60.15.10">
    <property type="entry name" value="Ribonuclease Z/Hydroxyacylglutathione hydrolase-like"/>
    <property type="match status" value="1"/>
</dbReference>
<feature type="transmembrane region" description="Helical" evidence="6">
    <location>
        <begin position="254"/>
        <end position="285"/>
    </location>
</feature>
<dbReference type="NCBIfam" id="TIGR00361">
    <property type="entry name" value="ComEC_Rec2"/>
    <property type="match status" value="1"/>
</dbReference>
<dbReference type="PATRIC" id="fig|33934.7.peg.802"/>
<evidence type="ECO:0000256" key="1">
    <source>
        <dbReference type="ARBA" id="ARBA00004651"/>
    </source>
</evidence>